<dbReference type="SMART" id="SM01120">
    <property type="entry name" value="Dak2"/>
    <property type="match status" value="1"/>
</dbReference>
<organism evidence="3 4">
    <name type="scientific">Halobacillus salinarum</name>
    <dbReference type="NCBI Taxonomy" id="2932257"/>
    <lineage>
        <taxon>Bacteria</taxon>
        <taxon>Bacillati</taxon>
        <taxon>Bacillota</taxon>
        <taxon>Bacilli</taxon>
        <taxon>Bacillales</taxon>
        <taxon>Bacillaceae</taxon>
        <taxon>Halobacillus</taxon>
    </lineage>
</organism>
<dbReference type="InterPro" id="IPR004007">
    <property type="entry name" value="DhaL_dom"/>
</dbReference>
<dbReference type="Pfam" id="PF13684">
    <property type="entry name" value="FakA-like_C"/>
    <property type="match status" value="1"/>
</dbReference>
<sequence>MTLQRLDGKTFAEMILQGASHLKQNSQMIDALNVFPVPDGDTGTNMNLSMNSGAEEVKNVQENHAGVVAQALAKGLLMGARGNSGVILSQIFRGFSKAIEDKETLTTMDFAEAMQGGVTTAYKAVMKPVEGTILTVAKEAGEASKDLASNESDFIPFMERVVNAAKESLKRTPELLPVLKEVGVVDSGGQGLLTIYEGLLANLKGEDMPAYDETVTMDDMVNAEHHKLAQDFMATEDITFGYCTEFMVKFEEDKLKRNPYDEERFRNQLSEIGDSLLVVSDEDLVKVHIHVEQPGDALNLGQQFGSFIHIKIENMREQHTSIVGDRKPANEPPAEKAEYGIVTVAMGDGVKKLFESLGATVVIEGGQTMNPSTQDLSQAIVKAHAKRVILLPNNKNIVMAAEQAADMSEDEVIVIPTKTIPQGMSALLGFNPEAELETNKQEMSGLMSVVKTGQITYAVRDTQIEGLTIEKGHFMGIAEGKISSTDKDKLTAAKSLLKQMVDEEEDEILTVIYGEDVKASEVEELETFLEDQFEDLEIEVHQGGQPIYSYIFAVE</sequence>
<dbReference type="InterPro" id="IPR036117">
    <property type="entry name" value="DhaL_dom_sf"/>
</dbReference>
<dbReference type="InterPro" id="IPR033470">
    <property type="entry name" value="FakA-like_C"/>
</dbReference>
<dbReference type="PANTHER" id="PTHR33434">
    <property type="entry name" value="DEGV DOMAIN-CONTAINING PROTEIN DR_1986-RELATED"/>
    <property type="match status" value="1"/>
</dbReference>
<evidence type="ECO:0000313" key="3">
    <source>
        <dbReference type="EMBL" id="UOQ43096.1"/>
    </source>
</evidence>
<dbReference type="InterPro" id="IPR048394">
    <property type="entry name" value="FakA-like_M"/>
</dbReference>
<dbReference type="InterPro" id="IPR019986">
    <property type="entry name" value="YloV-like"/>
</dbReference>
<keyword evidence="1" id="KW-0175">Coiled coil</keyword>
<dbReference type="RefSeq" id="WP_244708456.1">
    <property type="nucleotide sequence ID" value="NZ_CP095073.1"/>
</dbReference>
<evidence type="ECO:0000313" key="4">
    <source>
        <dbReference type="Proteomes" id="UP000831787"/>
    </source>
</evidence>
<dbReference type="NCBIfam" id="TIGR03599">
    <property type="entry name" value="YloV"/>
    <property type="match status" value="1"/>
</dbReference>
<feature type="domain" description="DhaL" evidence="2">
    <location>
        <begin position="9"/>
        <end position="201"/>
    </location>
</feature>
<dbReference type="Pfam" id="PF21645">
    <property type="entry name" value="FakA-like_M"/>
    <property type="match status" value="1"/>
</dbReference>
<dbReference type="Pfam" id="PF02734">
    <property type="entry name" value="Dak2"/>
    <property type="match status" value="1"/>
</dbReference>
<dbReference type="InterPro" id="IPR050270">
    <property type="entry name" value="DegV_domain_contain"/>
</dbReference>
<gene>
    <name evidence="3" type="ORF">MUN89_14210</name>
</gene>
<dbReference type="SUPFAM" id="SSF101473">
    <property type="entry name" value="DhaL-like"/>
    <property type="match status" value="1"/>
</dbReference>
<dbReference type="SMART" id="SM01121">
    <property type="entry name" value="Dak1_2"/>
    <property type="match status" value="1"/>
</dbReference>
<dbReference type="PANTHER" id="PTHR33434:SF4">
    <property type="entry name" value="PHOSPHATASE PROTEIN"/>
    <property type="match status" value="1"/>
</dbReference>
<protein>
    <submittedName>
        <fullName evidence="3">DAK2 domain-containing protein</fullName>
    </submittedName>
</protein>
<keyword evidence="4" id="KW-1185">Reference proteome</keyword>
<evidence type="ECO:0000259" key="2">
    <source>
        <dbReference type="PROSITE" id="PS51480"/>
    </source>
</evidence>
<proteinExistence type="predicted"/>
<feature type="coiled-coil region" evidence="1">
    <location>
        <begin position="487"/>
        <end position="539"/>
    </location>
</feature>
<name>A0ABY4EG25_9BACI</name>
<dbReference type="EMBL" id="CP095073">
    <property type="protein sequence ID" value="UOQ43096.1"/>
    <property type="molecule type" value="Genomic_DNA"/>
</dbReference>
<dbReference type="PROSITE" id="PS51480">
    <property type="entry name" value="DHAL"/>
    <property type="match status" value="1"/>
</dbReference>
<reference evidence="3 4" key="1">
    <citation type="submission" date="2022-04" db="EMBL/GenBank/DDBJ databases">
        <title>Halobacillus sp. isolated from saltern.</title>
        <authorList>
            <person name="Won M."/>
            <person name="Lee C.-M."/>
            <person name="Woen H.-Y."/>
            <person name="Kwon S.-W."/>
        </authorList>
    </citation>
    <scope>NUCLEOTIDE SEQUENCE [LARGE SCALE GENOMIC DNA]</scope>
    <source>
        <strain evidence="3 4">SSBR10-3</strain>
    </source>
</reference>
<dbReference type="Gene3D" id="1.25.40.340">
    <property type="match status" value="1"/>
</dbReference>
<dbReference type="Proteomes" id="UP000831787">
    <property type="component" value="Chromosome"/>
</dbReference>
<evidence type="ECO:0000256" key="1">
    <source>
        <dbReference type="SAM" id="Coils"/>
    </source>
</evidence>
<accession>A0ABY4EG25</accession>